<evidence type="ECO:0000313" key="1">
    <source>
        <dbReference type="EMBL" id="TDQ33008.1"/>
    </source>
</evidence>
<organism evidence="1 2">
    <name type="scientific">Zeaxanthinibacter enoshimensis</name>
    <dbReference type="NCBI Taxonomy" id="392009"/>
    <lineage>
        <taxon>Bacteria</taxon>
        <taxon>Pseudomonadati</taxon>
        <taxon>Bacteroidota</taxon>
        <taxon>Flavobacteriia</taxon>
        <taxon>Flavobacteriales</taxon>
        <taxon>Flavobacteriaceae</taxon>
        <taxon>Zeaxanthinibacter</taxon>
    </lineage>
</organism>
<dbReference type="RefSeq" id="WP_133643024.1">
    <property type="nucleotide sequence ID" value="NZ_SNYI01000001.1"/>
</dbReference>
<sequence>MRYLFLAVIFFSLLTGCSKDENQPELQGSWYLKSFQCCLAPEETYEDGEITWTFGEEGVLTVEIPGEVDEYSSLPLKFSDTYMYTSTSKTIKIKSLVFDYYFEGKTLVLADSPETDGSIIRFTAK</sequence>
<dbReference type="AlphaFoldDB" id="A0A4R6TVP9"/>
<proteinExistence type="predicted"/>
<comment type="caution">
    <text evidence="1">The sequence shown here is derived from an EMBL/GenBank/DDBJ whole genome shotgun (WGS) entry which is preliminary data.</text>
</comment>
<dbReference type="EMBL" id="SNYI01000001">
    <property type="protein sequence ID" value="TDQ33008.1"/>
    <property type="molecule type" value="Genomic_DNA"/>
</dbReference>
<evidence type="ECO:0000313" key="2">
    <source>
        <dbReference type="Proteomes" id="UP000295468"/>
    </source>
</evidence>
<accession>A0A4R6TVP9</accession>
<evidence type="ECO:0008006" key="3">
    <source>
        <dbReference type="Google" id="ProtNLM"/>
    </source>
</evidence>
<dbReference type="OrthoDB" id="1448913at2"/>
<name>A0A4R6TVP9_9FLAO</name>
<dbReference type="Proteomes" id="UP000295468">
    <property type="component" value="Unassembled WGS sequence"/>
</dbReference>
<reference evidence="1 2" key="1">
    <citation type="submission" date="2019-03" db="EMBL/GenBank/DDBJ databases">
        <title>Genomic Encyclopedia of Archaeal and Bacterial Type Strains, Phase II (KMG-II): from individual species to whole genera.</title>
        <authorList>
            <person name="Goeker M."/>
        </authorList>
    </citation>
    <scope>NUCLEOTIDE SEQUENCE [LARGE SCALE GENOMIC DNA]</scope>
    <source>
        <strain evidence="1 2">DSM 18435</strain>
    </source>
</reference>
<protein>
    <recommendedName>
        <fullName evidence="3">Lipocalin-like protein</fullName>
    </recommendedName>
</protein>
<keyword evidence="2" id="KW-1185">Reference proteome</keyword>
<gene>
    <name evidence="1" type="ORF">CLV82_0846</name>
</gene>
<dbReference type="PROSITE" id="PS51257">
    <property type="entry name" value="PROKAR_LIPOPROTEIN"/>
    <property type="match status" value="1"/>
</dbReference>